<dbReference type="SUPFAM" id="SSF49785">
    <property type="entry name" value="Galactose-binding domain-like"/>
    <property type="match status" value="1"/>
</dbReference>
<organism evidence="2 3">
    <name type="scientific">Polaribacter haliotis</name>
    <dbReference type="NCBI Taxonomy" id="1888915"/>
    <lineage>
        <taxon>Bacteria</taxon>
        <taxon>Pseudomonadati</taxon>
        <taxon>Bacteroidota</taxon>
        <taxon>Flavobacteriia</taxon>
        <taxon>Flavobacteriales</taxon>
        <taxon>Flavobacteriaceae</taxon>
    </lineage>
</organism>
<dbReference type="Pfam" id="PF00754">
    <property type="entry name" value="F5_F8_type_C"/>
    <property type="match status" value="1"/>
</dbReference>
<dbReference type="InterPro" id="IPR031712">
    <property type="entry name" value="DUF5077"/>
</dbReference>
<dbReference type="InterPro" id="IPR021862">
    <property type="entry name" value="DUF3472"/>
</dbReference>
<dbReference type="InterPro" id="IPR000421">
    <property type="entry name" value="FA58C"/>
</dbReference>
<dbReference type="RefSeq" id="WP_088355388.1">
    <property type="nucleotide sequence ID" value="NZ_CP061813.1"/>
</dbReference>
<name>A0A7L8AK14_9FLAO</name>
<dbReference type="Proteomes" id="UP000516764">
    <property type="component" value="Chromosome"/>
</dbReference>
<keyword evidence="3" id="KW-1185">Reference proteome</keyword>
<dbReference type="Gene3D" id="2.60.120.260">
    <property type="entry name" value="Galactose-binding domain-like"/>
    <property type="match status" value="1"/>
</dbReference>
<feature type="domain" description="F5/8 type C" evidence="1">
    <location>
        <begin position="464"/>
        <end position="616"/>
    </location>
</feature>
<reference evidence="2 3" key="1">
    <citation type="journal article" date="2016" name="Int. J. Syst. Evol. Microbiol.">
        <title>Polaribacter haliotis sp. nov., isolated from the gut of abalone Haliotis discus hannai.</title>
        <authorList>
            <person name="Kim Y.O."/>
            <person name="Park I.S."/>
            <person name="Park S."/>
            <person name="Nam B.H."/>
            <person name="Park J.M."/>
            <person name="Kim D.G."/>
            <person name="Yoon J.H."/>
        </authorList>
    </citation>
    <scope>NUCLEOTIDE SEQUENCE [LARGE SCALE GENOMIC DNA]</scope>
    <source>
        <strain evidence="2 3">KCTC 52418</strain>
    </source>
</reference>
<proteinExistence type="predicted"/>
<accession>A0A7L8AK14</accession>
<dbReference type="EMBL" id="CP061813">
    <property type="protein sequence ID" value="QOD62342.1"/>
    <property type="molecule type" value="Genomic_DNA"/>
</dbReference>
<dbReference type="AlphaFoldDB" id="A0A7L8AK14"/>
<dbReference type="OrthoDB" id="1094867at2"/>
<gene>
    <name evidence="2" type="ORF">H9I45_07840</name>
</gene>
<evidence type="ECO:0000313" key="3">
    <source>
        <dbReference type="Proteomes" id="UP000516764"/>
    </source>
</evidence>
<evidence type="ECO:0000313" key="2">
    <source>
        <dbReference type="EMBL" id="QOD62342.1"/>
    </source>
</evidence>
<dbReference type="InterPro" id="IPR008979">
    <property type="entry name" value="Galactose-bd-like_sf"/>
</dbReference>
<dbReference type="PROSITE" id="PS50022">
    <property type="entry name" value="FA58C_3"/>
    <property type="match status" value="1"/>
</dbReference>
<protein>
    <submittedName>
        <fullName evidence="2">DUF3472 domain-containing protein</fullName>
    </submittedName>
</protein>
<dbReference type="Pfam" id="PF11958">
    <property type="entry name" value="DUF3472"/>
    <property type="match status" value="1"/>
</dbReference>
<dbReference type="Pfam" id="PF16871">
    <property type="entry name" value="DUF5077"/>
    <property type="match status" value="1"/>
</dbReference>
<dbReference type="KEGG" id="phal:H9I45_07840"/>
<sequence>MITNKSKNLQFFLFVILLLNTTLYLSSCSSKGTVDSVPVEVAPEGGDSDPAPTRLSLTKTVPIGSNSWLVGDPEKDRDIISKEGIHNWQSLNDVINTYVKTGSGKLNVGLKMKSSDGESKINVTINGVTKTIDIKNTSYEIVDVGIFDVTEGYVKIEIQGNSKKGTYIGDINEILFGGTAVATTLNFVPDTNDYFGRRGPSVHMGYKLPNGKDTKWFYNEVTVTEGQDKLGTFFMVNGHSNGYFGMQVNSSTERRVLFSVWSAYVTDDPNQIPKDYKVTNLGNGPGVTVQDFGNEGSGLQSFKNANWKAGTTYKFLLKGEPASVEGSTDYTGYFFDPEVGEWELIASLRRPKTTTYIKRTHSFLENFIPSTGNQERKVKYGNQWAYTTEGNWIELNEGTYTADATASEGDRFDYAGGTEGNSFYLRNCGFFNDNVTPNTLFTRSLNGTAPIIDFSKLPVPTILATPKDVNILNNSSWTLDSFSTQEDKGGEGSTGRAADIIDGKLDTFWHSCWSGGCVATAPHNLIVNMGSEQTVEGLQFFQRQNLSRTIKTLDIEISSDKTTWTSLGSFTLENSKLAQNIDFNAPKTFRYFKIIARASHDGTENAALAEVKAYTY</sequence>
<evidence type="ECO:0000259" key="1">
    <source>
        <dbReference type="PROSITE" id="PS50022"/>
    </source>
</evidence>